<sequence>MTGSGVDPRIPRSMPEAVTAPMTSPLLRRVAGARAEERVYRVLAFAFLPAAILFGLLGFPGAIAQQPLWPEWWTICAFVIGIGPSIAMGVSAFFAPLAVIRTFARINILGTLVVLASIPLVVMPTPGLTMPIWFSEICGLGLVAVALAAGPWGAIAGAVAGAVLTFIDRIAFAGGSALVDGVQSALYILLFSLTFIALGVSSLAAARAADIEEQAAEAATIGAAADAARERERARINELVHDRVLATLLTAARQLPDSGGLERRDAQRALDGLQALLRDDLVAADLPGEDLVWKVQAITTGVLPEALFNYELEEGDDVPGEVVEALTDAAEEAMRNVRRHAGPANSTVHVRVGAGVVAVDVLDDGVGFDRAAVPAGRLGLTDSIEGRMRALPGGSASIVSQPGVGTRVTLGWSAA</sequence>
<dbReference type="SUPFAM" id="SSF55874">
    <property type="entry name" value="ATPase domain of HSP90 chaperone/DNA topoisomerase II/histidine kinase"/>
    <property type="match status" value="1"/>
</dbReference>
<gene>
    <name evidence="5" type="ORF">CLV52_3383</name>
</gene>
<keyword evidence="3" id="KW-0902">Two-component regulatory system</keyword>
<evidence type="ECO:0000313" key="5">
    <source>
        <dbReference type="EMBL" id="TDS74861.1"/>
    </source>
</evidence>
<dbReference type="RefSeq" id="WP_133767524.1">
    <property type="nucleotide sequence ID" value="NZ_BAAARP010000001.1"/>
</dbReference>
<keyword evidence="6" id="KW-1185">Reference proteome</keyword>
<feature type="transmembrane region" description="Helical" evidence="4">
    <location>
        <begin position="72"/>
        <end position="94"/>
    </location>
</feature>
<evidence type="ECO:0000256" key="2">
    <source>
        <dbReference type="ARBA" id="ARBA00022777"/>
    </source>
</evidence>
<keyword evidence="4" id="KW-0812">Transmembrane</keyword>
<dbReference type="GO" id="GO:0016301">
    <property type="term" value="F:kinase activity"/>
    <property type="evidence" value="ECO:0007669"/>
    <property type="project" value="UniProtKB-KW"/>
</dbReference>
<evidence type="ECO:0000256" key="1">
    <source>
        <dbReference type="ARBA" id="ARBA00022679"/>
    </source>
</evidence>
<protein>
    <submittedName>
        <fullName evidence="5">Signal transduction histidine kinase</fullName>
    </submittedName>
</protein>
<dbReference type="InterPro" id="IPR050482">
    <property type="entry name" value="Sensor_HK_TwoCompSys"/>
</dbReference>
<keyword evidence="4" id="KW-1133">Transmembrane helix</keyword>
<keyword evidence="2 5" id="KW-0418">Kinase</keyword>
<feature type="transmembrane region" description="Helical" evidence="4">
    <location>
        <begin position="106"/>
        <end position="124"/>
    </location>
</feature>
<keyword evidence="4" id="KW-0472">Membrane</keyword>
<feature type="transmembrane region" description="Helical" evidence="4">
    <location>
        <begin position="185"/>
        <end position="206"/>
    </location>
</feature>
<feature type="transmembrane region" description="Helical" evidence="4">
    <location>
        <begin position="39"/>
        <end position="60"/>
    </location>
</feature>
<accession>A0A4R7FFB0</accession>
<organism evidence="5 6">
    <name type="scientific">Amnibacterium kyonggiense</name>
    <dbReference type="NCBI Taxonomy" id="595671"/>
    <lineage>
        <taxon>Bacteria</taxon>
        <taxon>Bacillati</taxon>
        <taxon>Actinomycetota</taxon>
        <taxon>Actinomycetes</taxon>
        <taxon>Micrococcales</taxon>
        <taxon>Microbacteriaceae</taxon>
        <taxon>Amnibacterium</taxon>
    </lineage>
</organism>
<evidence type="ECO:0000256" key="3">
    <source>
        <dbReference type="ARBA" id="ARBA00023012"/>
    </source>
</evidence>
<dbReference type="EMBL" id="SOAM01000004">
    <property type="protein sequence ID" value="TDS74861.1"/>
    <property type="molecule type" value="Genomic_DNA"/>
</dbReference>
<dbReference type="InterPro" id="IPR036890">
    <property type="entry name" value="HATPase_C_sf"/>
</dbReference>
<evidence type="ECO:0000313" key="6">
    <source>
        <dbReference type="Proteomes" id="UP000295344"/>
    </source>
</evidence>
<dbReference type="OrthoDB" id="144293at2"/>
<dbReference type="Proteomes" id="UP000295344">
    <property type="component" value="Unassembled WGS sequence"/>
</dbReference>
<reference evidence="5 6" key="1">
    <citation type="submission" date="2019-03" db="EMBL/GenBank/DDBJ databases">
        <title>Genomic Encyclopedia of Archaeal and Bacterial Type Strains, Phase II (KMG-II): from individual species to whole genera.</title>
        <authorList>
            <person name="Goeker M."/>
        </authorList>
    </citation>
    <scope>NUCLEOTIDE SEQUENCE [LARGE SCALE GENOMIC DNA]</scope>
    <source>
        <strain evidence="5 6">DSM 24782</strain>
    </source>
</reference>
<dbReference type="Gene3D" id="3.30.565.10">
    <property type="entry name" value="Histidine kinase-like ATPase, C-terminal domain"/>
    <property type="match status" value="1"/>
</dbReference>
<dbReference type="AlphaFoldDB" id="A0A4R7FFB0"/>
<dbReference type="PANTHER" id="PTHR24421">
    <property type="entry name" value="NITRATE/NITRITE SENSOR PROTEIN NARX-RELATED"/>
    <property type="match status" value="1"/>
</dbReference>
<proteinExistence type="predicted"/>
<keyword evidence="1" id="KW-0808">Transferase</keyword>
<dbReference type="PANTHER" id="PTHR24421:SF61">
    <property type="entry name" value="OXYGEN SENSOR HISTIDINE KINASE NREB"/>
    <property type="match status" value="1"/>
</dbReference>
<dbReference type="GO" id="GO:0000160">
    <property type="term" value="P:phosphorelay signal transduction system"/>
    <property type="evidence" value="ECO:0007669"/>
    <property type="project" value="UniProtKB-KW"/>
</dbReference>
<evidence type="ECO:0000256" key="4">
    <source>
        <dbReference type="SAM" id="Phobius"/>
    </source>
</evidence>
<name>A0A4R7FFB0_9MICO</name>
<comment type="caution">
    <text evidence="5">The sequence shown here is derived from an EMBL/GenBank/DDBJ whole genome shotgun (WGS) entry which is preliminary data.</text>
</comment>